<gene>
    <name evidence="9" type="primary">inh_1</name>
    <name evidence="10" type="ORF">FHU12_1928</name>
    <name evidence="9" type="ORF">PWN146_01770</name>
</gene>
<evidence type="ECO:0000256" key="6">
    <source>
        <dbReference type="ARBA" id="ARBA00022764"/>
    </source>
</evidence>
<evidence type="ECO:0000313" key="11">
    <source>
        <dbReference type="Proteomes" id="UP000320710"/>
    </source>
</evidence>
<comment type="subcellular location">
    <subcellularLocation>
        <location evidence="1">Periplasm</location>
    </subcellularLocation>
</comment>
<evidence type="ECO:0000256" key="7">
    <source>
        <dbReference type="ARBA" id="ARBA00023215"/>
    </source>
</evidence>
<dbReference type="Pfam" id="PF02974">
    <property type="entry name" value="Inh"/>
    <property type="match status" value="1"/>
</dbReference>
<keyword evidence="7" id="KW-0481">Metalloenzyme inhibitor</keyword>
<protein>
    <submittedName>
        <fullName evidence="10">Protease inhibitor Inh</fullName>
    </submittedName>
    <submittedName>
        <fullName evidence="9">Proteinase inhibitor</fullName>
    </submittedName>
</protein>
<comment type="similarity">
    <text evidence="2">Belongs to the protease inhibitor I38 family.</text>
</comment>
<accession>A0A1C3HDH4</accession>
<dbReference type="AlphaFoldDB" id="A0A1C3HDH4"/>
<evidence type="ECO:0000256" key="2">
    <source>
        <dbReference type="ARBA" id="ARBA00006813"/>
    </source>
</evidence>
<dbReference type="EMBL" id="LT575490">
    <property type="protein sequence ID" value="SAY43079.1"/>
    <property type="molecule type" value="Genomic_DNA"/>
</dbReference>
<dbReference type="InterPro" id="IPR016085">
    <property type="entry name" value="Protease_inh_B-barrel_dom"/>
</dbReference>
<reference evidence="10 11" key="2">
    <citation type="submission" date="2019-06" db="EMBL/GenBank/DDBJ databases">
        <authorList>
            <person name="Deangelis K."/>
            <person name="Huntemann M."/>
            <person name="Clum A."/>
            <person name="Pillay M."/>
            <person name="Palaniappan K."/>
            <person name="Varghese N."/>
            <person name="Mikhailova N."/>
            <person name="Stamatis D."/>
            <person name="Reddy T."/>
            <person name="Daum C."/>
            <person name="Shapiro N."/>
            <person name="Ivanova N."/>
            <person name="Kyrpides N."/>
            <person name="Woyke T."/>
        </authorList>
    </citation>
    <scope>NUCLEOTIDE SEQUENCE [LARGE SCALE GENOMIC DNA]</scope>
    <source>
        <strain evidence="10 11">106R</strain>
    </source>
</reference>
<name>A0A1C3HDH4_SERMA</name>
<keyword evidence="3" id="KW-0483">Metalloprotease inhibitor</keyword>
<keyword evidence="5" id="KW-0732">Signal</keyword>
<organism evidence="9">
    <name type="scientific">Serratia marcescens</name>
    <dbReference type="NCBI Taxonomy" id="615"/>
    <lineage>
        <taxon>Bacteria</taxon>
        <taxon>Pseudomonadati</taxon>
        <taxon>Pseudomonadota</taxon>
        <taxon>Gammaproteobacteria</taxon>
        <taxon>Enterobacterales</taxon>
        <taxon>Yersiniaceae</taxon>
        <taxon>Serratia</taxon>
    </lineage>
</organism>
<dbReference type="GO" id="GO:0042597">
    <property type="term" value="C:periplasmic space"/>
    <property type="evidence" value="ECO:0007669"/>
    <property type="project" value="UniProtKB-SubCell"/>
</dbReference>
<dbReference type="Gene3D" id="2.40.128.10">
    <property type="match status" value="1"/>
</dbReference>
<evidence type="ECO:0000256" key="1">
    <source>
        <dbReference type="ARBA" id="ARBA00004418"/>
    </source>
</evidence>
<reference evidence="10 11" key="3">
    <citation type="submission" date="2019-07" db="EMBL/GenBank/DDBJ databases">
        <title>Investigation of anaerobic lignin degradation for improved lignocellulosic biofuels.</title>
        <authorList>
            <person name="Deangelis K.PhD."/>
        </authorList>
    </citation>
    <scope>NUCLEOTIDE SEQUENCE [LARGE SCALE GENOMIC DNA]</scope>
    <source>
        <strain evidence="10 11">106R</strain>
    </source>
</reference>
<evidence type="ECO:0000259" key="8">
    <source>
        <dbReference type="Pfam" id="PF02974"/>
    </source>
</evidence>
<dbReference type="PRINTS" id="PR01274">
    <property type="entry name" value="MPTASEINHBTR"/>
</dbReference>
<evidence type="ECO:0000256" key="4">
    <source>
        <dbReference type="ARBA" id="ARBA00022690"/>
    </source>
</evidence>
<evidence type="ECO:0000256" key="5">
    <source>
        <dbReference type="ARBA" id="ARBA00022729"/>
    </source>
</evidence>
<sequence length="136" mass="14564">MPTHFLMRALRRASLTGVVMSVLCSSALGSSLPLLEPAALKGDWQLAAIGDGKAVCEVQLSDETVANTNAFRFTASAQCLQPLALHALPVAWRPTPDGMTLTDAEGSMVAFLALTAPKRYELIDRNGPSRFVLIPR</sequence>
<evidence type="ECO:0000313" key="9">
    <source>
        <dbReference type="EMBL" id="SAY43079.1"/>
    </source>
</evidence>
<evidence type="ECO:0000256" key="3">
    <source>
        <dbReference type="ARBA" id="ARBA00022608"/>
    </source>
</evidence>
<dbReference type="InterPro" id="IPR021140">
    <property type="entry name" value="Inh/Omp19"/>
</dbReference>
<reference evidence="9" key="1">
    <citation type="submission" date="2016-05" db="EMBL/GenBank/DDBJ databases">
        <authorList>
            <person name="Cock P.J.A."/>
            <person name="Cock P.J.A."/>
        </authorList>
    </citation>
    <scope>NUCLEOTIDE SEQUENCE</scope>
    <source>
        <strain evidence="9">PWN146_assembly</strain>
    </source>
</reference>
<dbReference type="InterPro" id="IPR022815">
    <property type="entry name" value="Inh"/>
</dbReference>
<proteinExistence type="inferred from homology"/>
<dbReference type="EMBL" id="VFMJ01000001">
    <property type="protein sequence ID" value="TQI84417.1"/>
    <property type="molecule type" value="Genomic_DNA"/>
</dbReference>
<keyword evidence="6" id="KW-0574">Periplasm</keyword>
<dbReference type="Proteomes" id="UP000320710">
    <property type="component" value="Unassembled WGS sequence"/>
</dbReference>
<feature type="domain" description="Alkaline proteinase inhibitor/ Outer membrane lipoprotein Omp19" evidence="8">
    <location>
        <begin position="35"/>
        <end position="128"/>
    </location>
</feature>
<keyword evidence="4" id="KW-0646">Protease inhibitor</keyword>
<dbReference type="SUPFAM" id="SSF50882">
    <property type="entry name" value="beta-Barrel protease inhibitors"/>
    <property type="match status" value="1"/>
</dbReference>
<evidence type="ECO:0000313" key="10">
    <source>
        <dbReference type="EMBL" id="TQI84417.1"/>
    </source>
</evidence>
<dbReference type="GO" id="GO:0008191">
    <property type="term" value="F:metalloendopeptidase inhibitor activity"/>
    <property type="evidence" value="ECO:0007669"/>
    <property type="project" value="InterPro"/>
</dbReference>